<dbReference type="AlphaFoldDB" id="A0A103Y9M6"/>
<sequence>MIFDPTKLENPFGKEKKGSVHLWHWDEDMLVPTSLRRYIVKKLPWIHYHQIPVVGHFLSNYDGKKKAILKAVLLGEYQVY</sequence>
<dbReference type="InterPro" id="IPR029058">
    <property type="entry name" value="AB_hydrolase_fold"/>
</dbReference>
<evidence type="ECO:0000313" key="2">
    <source>
        <dbReference type="Proteomes" id="UP000243975"/>
    </source>
</evidence>
<accession>A0A103Y9M6</accession>
<reference evidence="1 2" key="1">
    <citation type="journal article" date="2016" name="Sci. Rep.">
        <title>The genome sequence of the outbreeding globe artichoke constructed de novo incorporating a phase-aware low-pass sequencing strategy of F1 progeny.</title>
        <authorList>
            <person name="Scaglione D."/>
            <person name="Reyes-Chin-Wo S."/>
            <person name="Acquadro A."/>
            <person name="Froenicke L."/>
            <person name="Portis E."/>
            <person name="Beitel C."/>
            <person name="Tirone M."/>
            <person name="Mauro R."/>
            <person name="Lo Monaco A."/>
            <person name="Mauromicale G."/>
            <person name="Faccioli P."/>
            <person name="Cattivelli L."/>
            <person name="Rieseberg L."/>
            <person name="Michelmore R."/>
            <person name="Lanteri S."/>
        </authorList>
    </citation>
    <scope>NUCLEOTIDE SEQUENCE [LARGE SCALE GENOMIC DNA]</scope>
    <source>
        <strain evidence="1">2C</strain>
    </source>
</reference>
<proteinExistence type="predicted"/>
<dbReference type="PANTHER" id="PTHR45763:SF61">
    <property type="entry name" value="AB HYDROLASE-1 DOMAIN-CONTAINING PROTEIN"/>
    <property type="match status" value="1"/>
</dbReference>
<dbReference type="Gramene" id="KVI05066">
    <property type="protein sequence ID" value="KVI05066"/>
    <property type="gene ID" value="Ccrd_016583"/>
</dbReference>
<protein>
    <submittedName>
        <fullName evidence="1">Uncharacterized protein</fullName>
    </submittedName>
</protein>
<dbReference type="SUPFAM" id="SSF53474">
    <property type="entry name" value="alpha/beta-Hydrolases"/>
    <property type="match status" value="1"/>
</dbReference>
<dbReference type="STRING" id="59895.A0A103Y9M6"/>
<gene>
    <name evidence="1" type="ORF">Ccrd_016583</name>
</gene>
<dbReference type="Proteomes" id="UP000243975">
    <property type="component" value="Unassembled WGS sequence"/>
</dbReference>
<organism evidence="1 2">
    <name type="scientific">Cynara cardunculus var. scolymus</name>
    <name type="common">Globe artichoke</name>
    <name type="synonym">Cynara scolymus</name>
    <dbReference type="NCBI Taxonomy" id="59895"/>
    <lineage>
        <taxon>Eukaryota</taxon>
        <taxon>Viridiplantae</taxon>
        <taxon>Streptophyta</taxon>
        <taxon>Embryophyta</taxon>
        <taxon>Tracheophyta</taxon>
        <taxon>Spermatophyta</taxon>
        <taxon>Magnoliopsida</taxon>
        <taxon>eudicotyledons</taxon>
        <taxon>Gunneridae</taxon>
        <taxon>Pentapetalae</taxon>
        <taxon>asterids</taxon>
        <taxon>campanulids</taxon>
        <taxon>Asterales</taxon>
        <taxon>Asteraceae</taxon>
        <taxon>Carduoideae</taxon>
        <taxon>Cardueae</taxon>
        <taxon>Carduinae</taxon>
        <taxon>Cynara</taxon>
    </lineage>
</organism>
<dbReference type="OMA" id="GIHYHEI"/>
<keyword evidence="2" id="KW-1185">Reference proteome</keyword>
<comment type="caution">
    <text evidence="1">The sequence shown here is derived from an EMBL/GenBank/DDBJ whole genome shotgun (WGS) entry which is preliminary data.</text>
</comment>
<dbReference type="PANTHER" id="PTHR45763">
    <property type="entry name" value="HYDROLASE, ALPHA/BETA FOLD FAMILY PROTEIN, EXPRESSED-RELATED"/>
    <property type="match status" value="1"/>
</dbReference>
<name>A0A103Y9M6_CYNCS</name>
<dbReference type="EMBL" id="LEKV01001890">
    <property type="protein sequence ID" value="KVI05066.1"/>
    <property type="molecule type" value="Genomic_DNA"/>
</dbReference>
<evidence type="ECO:0000313" key="1">
    <source>
        <dbReference type="EMBL" id="KVI05066.1"/>
    </source>
</evidence>